<keyword evidence="3" id="KW-0067">ATP-binding</keyword>
<dbReference type="PANTHER" id="PTHR43067">
    <property type="entry name" value="OLIGOPEPTIDE/DIPEPTIDE ABC TRANSPORTER, ATPASE SUBUNIT"/>
    <property type="match status" value="1"/>
</dbReference>
<organism evidence="5">
    <name type="scientific">mine drainage metagenome</name>
    <dbReference type="NCBI Taxonomy" id="410659"/>
    <lineage>
        <taxon>unclassified sequences</taxon>
        <taxon>metagenomes</taxon>
        <taxon>ecological metagenomes</taxon>
    </lineage>
</organism>
<name>T1CX75_9ZZZZ</name>
<dbReference type="PANTHER" id="PTHR43067:SF3">
    <property type="entry name" value="MALTOSE ABC TRANSPORTER, ATP-BINDING PROTEIN"/>
    <property type="match status" value="1"/>
</dbReference>
<feature type="domain" description="Oligopeptide/dipeptide ABC transporter C-terminal" evidence="4">
    <location>
        <begin position="15"/>
        <end position="81"/>
    </location>
</feature>
<evidence type="ECO:0000313" key="5">
    <source>
        <dbReference type="EMBL" id="EQD74685.1"/>
    </source>
</evidence>
<reference evidence="5" key="1">
    <citation type="submission" date="2013-08" db="EMBL/GenBank/DDBJ databases">
        <authorList>
            <person name="Mendez C."/>
            <person name="Richter M."/>
            <person name="Ferrer M."/>
            <person name="Sanchez J."/>
        </authorList>
    </citation>
    <scope>NUCLEOTIDE SEQUENCE</scope>
</reference>
<feature type="non-terminal residue" evidence="5">
    <location>
        <position position="1"/>
    </location>
</feature>
<evidence type="ECO:0000256" key="3">
    <source>
        <dbReference type="ARBA" id="ARBA00022840"/>
    </source>
</evidence>
<evidence type="ECO:0000256" key="2">
    <source>
        <dbReference type="ARBA" id="ARBA00022741"/>
    </source>
</evidence>
<dbReference type="GO" id="GO:0015833">
    <property type="term" value="P:peptide transport"/>
    <property type="evidence" value="ECO:0007669"/>
    <property type="project" value="InterPro"/>
</dbReference>
<dbReference type="SUPFAM" id="SSF52540">
    <property type="entry name" value="P-loop containing nucleoside triphosphate hydrolases"/>
    <property type="match status" value="1"/>
</dbReference>
<proteinExistence type="predicted"/>
<dbReference type="EMBL" id="AUZY01001509">
    <property type="protein sequence ID" value="EQD74685.1"/>
    <property type="molecule type" value="Genomic_DNA"/>
</dbReference>
<dbReference type="InterPro" id="IPR013563">
    <property type="entry name" value="Oligopep_ABC_C"/>
</dbReference>
<comment type="caution">
    <text evidence="5">The sequence shown here is derived from an EMBL/GenBank/DDBJ whole genome shotgun (WGS) entry which is preliminary data.</text>
</comment>
<sequence length="107" mass="12091">YIADRIVVMHLGQIVEQAPSRDIVENPKHPYTVLLLKSMPELSDKSLVPIDEQVEYNVDIMNGGRDECSFVGKCPLAMDSCSQRRPEMKEIEPGHFVACYTILISLK</sequence>
<keyword evidence="2" id="KW-0547">Nucleotide-binding</keyword>
<gene>
    <name evidence="5" type="ORF">B1B_02524</name>
</gene>
<protein>
    <submittedName>
        <fullName evidence="5">Oligopeptide/dipeptide ABC transporter, ATPase subunit</fullName>
    </submittedName>
</protein>
<dbReference type="InterPro" id="IPR027417">
    <property type="entry name" value="P-loop_NTPase"/>
</dbReference>
<accession>T1CX75</accession>
<evidence type="ECO:0000259" key="4">
    <source>
        <dbReference type="Pfam" id="PF08352"/>
    </source>
</evidence>
<keyword evidence="1" id="KW-0813">Transport</keyword>
<dbReference type="Gene3D" id="3.40.50.300">
    <property type="entry name" value="P-loop containing nucleotide triphosphate hydrolases"/>
    <property type="match status" value="1"/>
</dbReference>
<reference evidence="5" key="2">
    <citation type="journal article" date="2014" name="ISME J.">
        <title>Microbial stratification in low pH oxic and suboxic macroscopic growths along an acid mine drainage.</title>
        <authorList>
            <person name="Mendez-Garcia C."/>
            <person name="Mesa V."/>
            <person name="Sprenger R.R."/>
            <person name="Richter M."/>
            <person name="Diez M.S."/>
            <person name="Solano J."/>
            <person name="Bargiela R."/>
            <person name="Golyshina O.V."/>
            <person name="Manteca A."/>
            <person name="Ramos J.L."/>
            <person name="Gallego J.R."/>
            <person name="Llorente I."/>
            <person name="Martins Dos Santos V.A."/>
            <person name="Jensen O.N."/>
            <person name="Pelaez A.I."/>
            <person name="Sanchez J."/>
            <person name="Ferrer M."/>
        </authorList>
    </citation>
    <scope>NUCLEOTIDE SEQUENCE</scope>
</reference>
<dbReference type="GO" id="GO:0005524">
    <property type="term" value="F:ATP binding"/>
    <property type="evidence" value="ECO:0007669"/>
    <property type="project" value="UniProtKB-KW"/>
</dbReference>
<evidence type="ECO:0000256" key="1">
    <source>
        <dbReference type="ARBA" id="ARBA00022448"/>
    </source>
</evidence>
<dbReference type="Pfam" id="PF08352">
    <property type="entry name" value="oligo_HPY"/>
    <property type="match status" value="1"/>
</dbReference>
<dbReference type="NCBIfam" id="TIGR01727">
    <property type="entry name" value="oligo_HPY"/>
    <property type="match status" value="1"/>
</dbReference>
<dbReference type="AlphaFoldDB" id="T1CX75"/>